<dbReference type="OrthoDB" id="2835861at2759"/>
<reference evidence="1" key="1">
    <citation type="journal article" date="2021" name="Genome Biol. Evol.">
        <title>The assembled and annotated genome of the fairy-ring fungus Marasmius oreades.</title>
        <authorList>
            <person name="Hiltunen M."/>
            <person name="Ament-Velasquez S.L."/>
            <person name="Johannesson H."/>
        </authorList>
    </citation>
    <scope>NUCLEOTIDE SEQUENCE</scope>
    <source>
        <strain evidence="1">03SP1</strain>
    </source>
</reference>
<accession>A0A9P7RP45</accession>
<proteinExistence type="predicted"/>
<name>A0A9P7RP45_9AGAR</name>
<sequence>MSTQNDLNPVLDTLVYLTYDWLVGFIDALKTYRAAIGIPPPHPNYPLPVEFPFGGLTEVFHWVQIFDNTTQVDRSFRVRMRLFEGNADRWEPLVWTIYSGNITFGSVELDRRIFVDQSVVSVDPLFILEGMADAVKRRTKLIVSSRIVMRAKVVNGQPSTNPDQNYWYELFEVRTAASGEFVKELGRRMISRPRFCPQCRVWVPHAGPPYCLQHLSLQ</sequence>
<evidence type="ECO:0000313" key="2">
    <source>
        <dbReference type="Proteomes" id="UP001049176"/>
    </source>
</evidence>
<keyword evidence="2" id="KW-1185">Reference proteome</keyword>
<organism evidence="1 2">
    <name type="scientific">Marasmius oreades</name>
    <name type="common">fairy-ring Marasmius</name>
    <dbReference type="NCBI Taxonomy" id="181124"/>
    <lineage>
        <taxon>Eukaryota</taxon>
        <taxon>Fungi</taxon>
        <taxon>Dikarya</taxon>
        <taxon>Basidiomycota</taxon>
        <taxon>Agaricomycotina</taxon>
        <taxon>Agaricomycetes</taxon>
        <taxon>Agaricomycetidae</taxon>
        <taxon>Agaricales</taxon>
        <taxon>Marasmiineae</taxon>
        <taxon>Marasmiaceae</taxon>
        <taxon>Marasmius</taxon>
    </lineage>
</organism>
<gene>
    <name evidence="1" type="ORF">E1B28_013139</name>
</gene>
<evidence type="ECO:0000313" key="1">
    <source>
        <dbReference type="EMBL" id="KAG7087159.1"/>
    </source>
</evidence>
<dbReference type="RefSeq" id="XP_043003630.1">
    <property type="nucleotide sequence ID" value="XM_043158286.1"/>
</dbReference>
<comment type="caution">
    <text evidence="1">The sequence shown here is derived from an EMBL/GenBank/DDBJ whole genome shotgun (WGS) entry which is preliminary data.</text>
</comment>
<protein>
    <submittedName>
        <fullName evidence="1">Uncharacterized protein</fullName>
    </submittedName>
</protein>
<dbReference type="Proteomes" id="UP001049176">
    <property type="component" value="Chromosome 9"/>
</dbReference>
<dbReference type="EMBL" id="CM032189">
    <property type="protein sequence ID" value="KAG7087159.1"/>
    <property type="molecule type" value="Genomic_DNA"/>
</dbReference>
<dbReference type="GeneID" id="66082214"/>
<dbReference type="AlphaFoldDB" id="A0A9P7RP45"/>
<dbReference type="KEGG" id="more:E1B28_013139"/>